<proteinExistence type="predicted"/>
<dbReference type="EMBL" id="CP023510">
    <property type="protein sequence ID" value="ATF62280.1"/>
    <property type="molecule type" value="Genomic_DNA"/>
</dbReference>
<sequence length="102" mass="11171">MTVSKSGKPKQLPPVEHGAEGELVSAIDAGVGRLAELRILRRIVASHLEHPNTLARDLAALARRYQDLTKEIEELETLEETLGVEAREAGYVEDVAFDPQAL</sequence>
<organism evidence="2 3">
    <name type="scientific">Rothia mucilaginosa</name>
    <dbReference type="NCBI Taxonomy" id="43675"/>
    <lineage>
        <taxon>Bacteria</taxon>
        <taxon>Bacillati</taxon>
        <taxon>Actinomycetota</taxon>
        <taxon>Actinomycetes</taxon>
        <taxon>Micrococcales</taxon>
        <taxon>Micrococcaceae</taxon>
        <taxon>Rothia</taxon>
    </lineage>
</organism>
<evidence type="ECO:0000313" key="2">
    <source>
        <dbReference type="EMBL" id="ATF62280.1"/>
    </source>
</evidence>
<evidence type="ECO:0000256" key="1">
    <source>
        <dbReference type="SAM" id="Coils"/>
    </source>
</evidence>
<evidence type="ECO:0000313" key="3">
    <source>
        <dbReference type="Proteomes" id="UP000218628"/>
    </source>
</evidence>
<name>A0A291DD22_9MICC</name>
<dbReference type="AlphaFoldDB" id="A0A291DD22"/>
<gene>
    <name evidence="2" type="ORF">CO690_00760</name>
</gene>
<reference evidence="3" key="1">
    <citation type="submission" date="2017-09" db="EMBL/GenBank/DDBJ databases">
        <title>FDA dAtabase for Regulatory Grade micrObial Sequences (FDA-ARGOS): Supporting development and validation of Infectious Disease Dx tests.</title>
        <authorList>
            <person name="Minogue T."/>
            <person name="Wolcott M."/>
            <person name="Wasieloski L."/>
            <person name="Aguilar W."/>
            <person name="Moore D."/>
            <person name="Tallon L."/>
            <person name="Sadzewicz L."/>
            <person name="Ott S."/>
            <person name="Zhao X."/>
            <person name="Nagaraj S."/>
            <person name="Vavikolanu K."/>
            <person name="Aluvathingal J."/>
            <person name="Nadendla S."/>
            <person name="Sichtig H."/>
        </authorList>
    </citation>
    <scope>NUCLEOTIDE SEQUENCE [LARGE SCALE GENOMIC DNA]</scope>
    <source>
        <strain evidence="3">FDAARGOS_369</strain>
    </source>
</reference>
<protein>
    <submittedName>
        <fullName evidence="2">Uncharacterized protein</fullName>
    </submittedName>
</protein>
<dbReference type="Proteomes" id="UP000218628">
    <property type="component" value="Chromosome"/>
</dbReference>
<feature type="coiled-coil region" evidence="1">
    <location>
        <begin position="58"/>
        <end position="85"/>
    </location>
</feature>
<keyword evidence="1" id="KW-0175">Coiled coil</keyword>
<accession>A0A291DD22</accession>